<comment type="caution">
    <text evidence="1">The sequence shown here is derived from an EMBL/GenBank/DDBJ whole genome shotgun (WGS) entry which is preliminary data.</text>
</comment>
<organism evidence="1 2">
    <name type="scientific">Fusarium decemcellulare</name>
    <dbReference type="NCBI Taxonomy" id="57161"/>
    <lineage>
        <taxon>Eukaryota</taxon>
        <taxon>Fungi</taxon>
        <taxon>Dikarya</taxon>
        <taxon>Ascomycota</taxon>
        <taxon>Pezizomycotina</taxon>
        <taxon>Sordariomycetes</taxon>
        <taxon>Hypocreomycetidae</taxon>
        <taxon>Hypocreales</taxon>
        <taxon>Nectriaceae</taxon>
        <taxon>Fusarium</taxon>
        <taxon>Fusarium decemcellulare species complex</taxon>
    </lineage>
</organism>
<dbReference type="EMBL" id="JANRMS010000577">
    <property type="protein sequence ID" value="KAJ3537467.1"/>
    <property type="molecule type" value="Genomic_DNA"/>
</dbReference>
<evidence type="ECO:0000313" key="1">
    <source>
        <dbReference type="EMBL" id="KAJ3537467.1"/>
    </source>
</evidence>
<keyword evidence="2" id="KW-1185">Reference proteome</keyword>
<sequence length="311" mass="34505">MSVRTVKNFIFLGAAGQAGRVVFNSLVPASQGSGPTISALSRVGSTAKFPSNVNIIWTDYTPASLEKALAGHDVVISMLGDAGMPLQKTIINAAIAAGVQRIFPSKFGCRTYLDKVVALMPYFQQKRELIDYLRTKQDSISWTAVIPNPFFDENTFHGYEPPNKYLLLDGGDAPYGTTNLRTIGLALFKIISDPAHFQDSTNRYVNIYSHITTQKEILAAVEKASGIIFERHYLNSADLYEDSMRRWRSRGSLEEKDLFAERDIIQCITYGKGEFLGLGDPRDENDWTRKLGLPAESLEEDVVGVLQGTRP</sequence>
<dbReference type="Proteomes" id="UP001148629">
    <property type="component" value="Unassembled WGS sequence"/>
</dbReference>
<name>A0ACC1SDI7_9HYPO</name>
<gene>
    <name evidence="1" type="ORF">NM208_g6301</name>
</gene>
<evidence type="ECO:0000313" key="2">
    <source>
        <dbReference type="Proteomes" id="UP001148629"/>
    </source>
</evidence>
<accession>A0ACC1SDI7</accession>
<protein>
    <submittedName>
        <fullName evidence="1">Uncharacterized protein</fullName>
    </submittedName>
</protein>
<reference evidence="1" key="1">
    <citation type="submission" date="2022-08" db="EMBL/GenBank/DDBJ databases">
        <title>Genome Sequence of Fusarium decemcellulare.</title>
        <authorList>
            <person name="Buettner E."/>
        </authorList>
    </citation>
    <scope>NUCLEOTIDE SEQUENCE</scope>
    <source>
        <strain evidence="1">Babe19</strain>
    </source>
</reference>
<proteinExistence type="predicted"/>